<evidence type="ECO:0000313" key="2">
    <source>
        <dbReference type="EMBL" id="AZU05020.1"/>
    </source>
</evidence>
<proteinExistence type="predicted"/>
<dbReference type="InterPro" id="IPR050273">
    <property type="entry name" value="GppA/Ppx_hydrolase"/>
</dbReference>
<dbReference type="KEGG" id="gak:X907_2506"/>
<dbReference type="CDD" id="cd24054">
    <property type="entry name" value="ASKHA_NBD_AaPPX-GppA_MtPPX2-like"/>
    <property type="match status" value="1"/>
</dbReference>
<dbReference type="PANTHER" id="PTHR30005:SF0">
    <property type="entry name" value="RETROGRADE REGULATION PROTEIN 2"/>
    <property type="match status" value="1"/>
</dbReference>
<evidence type="ECO:0000313" key="3">
    <source>
        <dbReference type="Proteomes" id="UP000286954"/>
    </source>
</evidence>
<dbReference type="Gene3D" id="3.30.420.40">
    <property type="match status" value="1"/>
</dbReference>
<gene>
    <name evidence="2" type="ORF">X907_2506</name>
</gene>
<sequence>MDTHDPGERPGADSRNTSKGRHRHDVIYGAIDLGTNNCRMLMARRAGRSFRVVESFSRIVKLGEGLGASGVLSDEAMDRAVEALAVCAQKLERRKVTKLRAVATQACRMASNGQEFLDRVERETGLKLDLISPEEEARLAVQGSLDLLDDSFDAAVVVDIGGGSTELCWLDLAEWRERGGYPDAGRPGIRGWTTIPLGVVTLSERCPEPENATPEERLAWYEAMKAEVRKETRIPKGARRLRSLFEQGRAHMVGTSGTVTSVAGVHLNLVRYDRNRVDGSWMEAHEARAACDRLSSKDAAGRAGEGCIGTERADLVVAGCAILETVMDGWPVPRLRVGDRGLREGLLLNLIYPRRKRGRRGRKGRVRKSGPSGVEA</sequence>
<dbReference type="AlphaFoldDB" id="A0A3T0ECK0"/>
<feature type="region of interest" description="Disordered" evidence="1">
    <location>
        <begin position="1"/>
        <end position="21"/>
    </location>
</feature>
<dbReference type="PANTHER" id="PTHR30005">
    <property type="entry name" value="EXOPOLYPHOSPHATASE"/>
    <property type="match status" value="1"/>
</dbReference>
<dbReference type="OrthoDB" id="9793035at2"/>
<dbReference type="EMBL" id="CP018911">
    <property type="protein sequence ID" value="AZU05020.1"/>
    <property type="molecule type" value="Genomic_DNA"/>
</dbReference>
<dbReference type="SUPFAM" id="SSF53067">
    <property type="entry name" value="Actin-like ATPase domain"/>
    <property type="match status" value="2"/>
</dbReference>
<feature type="compositionally biased region" description="Basic and acidic residues" evidence="1">
    <location>
        <begin position="1"/>
        <end position="12"/>
    </location>
</feature>
<name>A0A3T0ECK0_9PROT</name>
<dbReference type="Proteomes" id="UP000286954">
    <property type="component" value="Chromosome"/>
</dbReference>
<organism evidence="2 3">
    <name type="scientific">Glycocaulis alkaliphilus</name>
    <dbReference type="NCBI Taxonomy" id="1434191"/>
    <lineage>
        <taxon>Bacteria</taxon>
        <taxon>Pseudomonadati</taxon>
        <taxon>Pseudomonadota</taxon>
        <taxon>Alphaproteobacteria</taxon>
        <taxon>Maricaulales</taxon>
        <taxon>Maricaulaceae</taxon>
        <taxon>Glycocaulis</taxon>
    </lineage>
</organism>
<accession>A0A3T0ECK0</accession>
<dbReference type="Gene3D" id="3.30.420.150">
    <property type="entry name" value="Exopolyphosphatase. Domain 2"/>
    <property type="match status" value="1"/>
</dbReference>
<evidence type="ECO:0000256" key="1">
    <source>
        <dbReference type="SAM" id="MobiDB-lite"/>
    </source>
</evidence>
<dbReference type="RefSeq" id="WP_127568455.1">
    <property type="nucleotide sequence ID" value="NZ_BMFB01000001.1"/>
</dbReference>
<dbReference type="GO" id="GO:0016462">
    <property type="term" value="F:pyrophosphatase activity"/>
    <property type="evidence" value="ECO:0007669"/>
    <property type="project" value="TreeGrafter"/>
</dbReference>
<keyword evidence="3" id="KW-1185">Reference proteome</keyword>
<dbReference type="InterPro" id="IPR043129">
    <property type="entry name" value="ATPase_NBD"/>
</dbReference>
<dbReference type="Pfam" id="PF02541">
    <property type="entry name" value="Ppx-GppA"/>
    <property type="match status" value="1"/>
</dbReference>
<reference evidence="2 3" key="1">
    <citation type="submission" date="2016-12" db="EMBL/GenBank/DDBJ databases">
        <title>The genome of dimorphic prosthecate Glycocaulis alkaliphilus 6b-8t, isolated from crude oil dictates its adaptability in petroleum environments.</title>
        <authorList>
            <person name="Wu X.-L."/>
            <person name="Geng S."/>
        </authorList>
    </citation>
    <scope>NUCLEOTIDE SEQUENCE [LARGE SCALE GENOMIC DNA]</scope>
    <source>
        <strain evidence="2 3">6B-8</strain>
    </source>
</reference>
<dbReference type="InterPro" id="IPR003695">
    <property type="entry name" value="Ppx_GppA_N"/>
</dbReference>
<protein>
    <submittedName>
        <fullName evidence="2">Ppx/GppA phosphatase</fullName>
    </submittedName>
</protein>